<name>A0A182IVJ2_ANOAO</name>
<dbReference type="AlphaFoldDB" id="A0A182IVJ2"/>
<evidence type="ECO:0000256" key="1">
    <source>
        <dbReference type="SAM" id="MobiDB-lite"/>
    </source>
</evidence>
<proteinExistence type="predicted"/>
<feature type="compositionally biased region" description="Acidic residues" evidence="1">
    <location>
        <begin position="38"/>
        <end position="47"/>
    </location>
</feature>
<dbReference type="VEuPathDB" id="VectorBase:AATE006307"/>
<protein>
    <submittedName>
        <fullName evidence="2">Uncharacterized protein</fullName>
    </submittedName>
</protein>
<feature type="region of interest" description="Disordered" evidence="1">
    <location>
        <begin position="24"/>
        <end position="66"/>
    </location>
</feature>
<reference evidence="2" key="1">
    <citation type="submission" date="2022-08" db="UniProtKB">
        <authorList>
            <consortium name="EnsemblMetazoa"/>
        </authorList>
    </citation>
    <scope>IDENTIFICATION</scope>
    <source>
        <strain evidence="2">EBRO</strain>
    </source>
</reference>
<evidence type="ECO:0000313" key="2">
    <source>
        <dbReference type="EnsemblMetazoa" id="AATE006307-PA.1"/>
    </source>
</evidence>
<dbReference type="EnsemblMetazoa" id="AATE006307-RA">
    <property type="protein sequence ID" value="AATE006307-PA.1"/>
    <property type="gene ID" value="AATE006307"/>
</dbReference>
<sequence>MLSLKSLTRRRLLPAAERIRMRSGSCINSPARGRVGEEEQDSDVDAGEAERDRVATLRPPTLPASGVGTRVARVSLGWRKQASKRPDPARSGGVCAKEMDAITYVRGRKGKSINTKHDGRSSKR</sequence>
<organism evidence="2">
    <name type="scientific">Anopheles atroparvus</name>
    <name type="common">European mosquito</name>
    <dbReference type="NCBI Taxonomy" id="41427"/>
    <lineage>
        <taxon>Eukaryota</taxon>
        <taxon>Metazoa</taxon>
        <taxon>Ecdysozoa</taxon>
        <taxon>Arthropoda</taxon>
        <taxon>Hexapoda</taxon>
        <taxon>Insecta</taxon>
        <taxon>Pterygota</taxon>
        <taxon>Neoptera</taxon>
        <taxon>Endopterygota</taxon>
        <taxon>Diptera</taxon>
        <taxon>Nematocera</taxon>
        <taxon>Culicoidea</taxon>
        <taxon>Culicidae</taxon>
        <taxon>Anophelinae</taxon>
        <taxon>Anopheles</taxon>
    </lineage>
</organism>
<accession>A0A182IVJ2</accession>